<evidence type="ECO:0000313" key="1">
    <source>
        <dbReference type="EMBL" id="AEB68516.1"/>
    </source>
</evidence>
<dbReference type="Proteomes" id="UP000007807">
    <property type="component" value="Chromosome"/>
</dbReference>
<dbReference type="EMBL" id="CP002565">
    <property type="protein sequence ID" value="AEB68516.1"/>
    <property type="molecule type" value="Genomic_DNA"/>
</dbReference>
<proteinExistence type="predicted"/>
<reference evidence="1 2" key="1">
    <citation type="journal article" date="2011" name="J. Bacteriol.">
        <title>Complete genome sequence of Methanosaeta concilii, a specialist in aceticlastic methanogenesis.</title>
        <authorList>
            <person name="Barber R.D."/>
            <person name="Zhang L."/>
            <person name="Harnack M."/>
            <person name="Olson M.V."/>
            <person name="Kaul R."/>
            <person name="Ingram-Smith C."/>
            <person name="Smith K.S."/>
        </authorList>
    </citation>
    <scope>NUCLEOTIDE SEQUENCE [LARGE SCALE GENOMIC DNA]</scope>
    <source>
        <strain evidence="2">ATCC 5969 / DSM 3671 / JCM 10134 / NBRC 103675 / OCM 69 / GP-6</strain>
    </source>
</reference>
<dbReference type="InParanoid" id="F4BWN0"/>
<dbReference type="STRING" id="990316.MCON_1943"/>
<evidence type="ECO:0000313" key="2">
    <source>
        <dbReference type="Proteomes" id="UP000007807"/>
    </source>
</evidence>
<protein>
    <submittedName>
        <fullName evidence="1">Uncharacterized protein</fullName>
    </submittedName>
</protein>
<accession>F4BWN0</accession>
<dbReference type="KEGG" id="mcj:MCON_1943"/>
<name>F4BWN0_METSG</name>
<organism evidence="1 2">
    <name type="scientific">Methanothrix soehngenii (strain ATCC 5969 / DSM 3671 / JCM 10134 / NBRC 103675 / OCM 69 / GP-6)</name>
    <name type="common">Methanosaeta concilii</name>
    <dbReference type="NCBI Taxonomy" id="990316"/>
    <lineage>
        <taxon>Archaea</taxon>
        <taxon>Methanobacteriati</taxon>
        <taxon>Methanobacteriota</taxon>
        <taxon>Stenosarchaea group</taxon>
        <taxon>Methanomicrobia</taxon>
        <taxon>Methanotrichales</taxon>
        <taxon>Methanotrichaceae</taxon>
        <taxon>Methanothrix</taxon>
    </lineage>
</organism>
<sequence length="67" mass="7653">MIDLDAGTITLPLYQGQMKDGRKVWYILTDTDNKGNADALGLNYAAKLTYEDFEKLINRNIYILLIL</sequence>
<keyword evidence="2" id="KW-1185">Reference proteome</keyword>
<dbReference type="AlphaFoldDB" id="F4BWN0"/>
<gene>
    <name evidence="1" type="ordered locus">MCON_1943</name>
</gene>
<dbReference type="HOGENOM" id="CLU_2802204_0_0_2"/>